<feature type="compositionally biased region" description="Low complexity" evidence="1">
    <location>
        <begin position="612"/>
        <end position="621"/>
    </location>
</feature>
<feature type="region of interest" description="Disordered" evidence="1">
    <location>
        <begin position="604"/>
        <end position="640"/>
    </location>
</feature>
<feature type="region of interest" description="Disordered" evidence="1">
    <location>
        <begin position="28"/>
        <end position="140"/>
    </location>
</feature>
<feature type="region of interest" description="Disordered" evidence="1">
    <location>
        <begin position="537"/>
        <end position="562"/>
    </location>
</feature>
<dbReference type="OMA" id="SINQNEH"/>
<evidence type="ECO:0000256" key="1">
    <source>
        <dbReference type="SAM" id="MobiDB-lite"/>
    </source>
</evidence>
<feature type="region of interest" description="Disordered" evidence="1">
    <location>
        <begin position="764"/>
        <end position="794"/>
    </location>
</feature>
<keyword evidence="3" id="KW-1185">Reference proteome</keyword>
<name>D2VJY8_NAEGR</name>
<feature type="compositionally biased region" description="Basic and acidic residues" evidence="1">
    <location>
        <begin position="543"/>
        <end position="557"/>
    </location>
</feature>
<reference evidence="2 3" key="1">
    <citation type="journal article" date="2010" name="Cell">
        <title>The genome of Naegleria gruberi illuminates early eukaryotic versatility.</title>
        <authorList>
            <person name="Fritz-Laylin L.K."/>
            <person name="Prochnik S.E."/>
            <person name="Ginger M.L."/>
            <person name="Dacks J.B."/>
            <person name="Carpenter M.L."/>
            <person name="Field M.C."/>
            <person name="Kuo A."/>
            <person name="Paredez A."/>
            <person name="Chapman J."/>
            <person name="Pham J."/>
            <person name="Shu S."/>
            <person name="Neupane R."/>
            <person name="Cipriano M."/>
            <person name="Mancuso J."/>
            <person name="Tu H."/>
            <person name="Salamov A."/>
            <person name="Lindquist E."/>
            <person name="Shapiro H."/>
            <person name="Lucas S."/>
            <person name="Grigoriev I.V."/>
            <person name="Cande W.Z."/>
            <person name="Fulton C."/>
            <person name="Rokhsar D.S."/>
            <person name="Dawson S.C."/>
        </authorList>
    </citation>
    <scope>NUCLEOTIDE SEQUENCE [LARGE SCALE GENOMIC DNA]</scope>
    <source>
        <strain evidence="2 3">NEG-M</strain>
    </source>
</reference>
<dbReference type="AlphaFoldDB" id="D2VJY8"/>
<evidence type="ECO:0000313" key="3">
    <source>
        <dbReference type="Proteomes" id="UP000006671"/>
    </source>
</evidence>
<feature type="compositionally biased region" description="Low complexity" evidence="1">
    <location>
        <begin position="95"/>
        <end position="120"/>
    </location>
</feature>
<feature type="compositionally biased region" description="Low complexity" evidence="1">
    <location>
        <begin position="771"/>
        <end position="794"/>
    </location>
</feature>
<dbReference type="InParanoid" id="D2VJY8"/>
<dbReference type="Proteomes" id="UP000006671">
    <property type="component" value="Unassembled WGS sequence"/>
</dbReference>
<organism evidence="3">
    <name type="scientific">Naegleria gruberi</name>
    <name type="common">Amoeba</name>
    <dbReference type="NCBI Taxonomy" id="5762"/>
    <lineage>
        <taxon>Eukaryota</taxon>
        <taxon>Discoba</taxon>
        <taxon>Heterolobosea</taxon>
        <taxon>Tetramitia</taxon>
        <taxon>Eutetramitia</taxon>
        <taxon>Vahlkampfiidae</taxon>
        <taxon>Naegleria</taxon>
    </lineage>
</organism>
<dbReference type="RefSeq" id="XP_002675595.1">
    <property type="nucleotide sequence ID" value="XM_002675549.1"/>
</dbReference>
<dbReference type="EMBL" id="GG738877">
    <property type="protein sequence ID" value="EFC42851.1"/>
    <property type="molecule type" value="Genomic_DNA"/>
</dbReference>
<dbReference type="KEGG" id="ngr:NAEGRDRAFT_58438"/>
<feature type="compositionally biased region" description="Low complexity" evidence="1">
    <location>
        <begin position="28"/>
        <end position="71"/>
    </location>
</feature>
<evidence type="ECO:0000313" key="2">
    <source>
        <dbReference type="EMBL" id="EFC42851.1"/>
    </source>
</evidence>
<sequence length="839" mass="93729">MMMSQTAAATLNTIYSTADNLMMNVSPSTTAATTQSQQQPLSPNLNNTANNTVVNAGMSSSSNSLVSSSTSPYHHQLHNMSSNNNNNTMVDPSVSSSSQQQQLAHNNSISSSNQQQQHMMGNGGGSIGSSNIVGGMGTNTGNTQVLQELFRQQQHLQTQSMNYPQLNNSALHQHSSFSNNGLDPNSNNLNSHSTNNDYSNLILNMAMRGSAGNEANSPVDHQDFVMQQMLLQQQSQHMMQPHHHHYSTMPNAAALGLSQPVVHHSTANHHHLTQPNQMMHSSLQHHSMNSATLQQQVGLSNYTNGIQDNILNFLGNQQENDTNLVDQSNHDNLMMNNSTQLQLSQNNNDWRGDKVNFTYFDSVAPYVEHTQSTSVVDNSQHLHTNGTNLDDVVMRNNQNVMQHQHDQNQSTNGLMIHTYEQMNGNLYSRPMNQQQNQISTQQNIMGTPNMTKKTKLVNESPKLNTTEDPNREVTNCHCCGRSDAEVSFKKNYSIHEGNIESYRNTFPQNIDQITSGPVCATCYNKQWRFQRGLYDPSKIRRNNPREGIKQRSMRDGDSTGSPLTPTLAFPLNNRVSAIQTDYSPTNGSPRTHKRKALTVSTFSATTPVHSINNNNNNGANNSDHVPSDSSTDKYDRDSKRTKFSSEIETLCKRNKNPDEISIIVQFYQVDDDIASDSSKLLDQINEFNQTQLRIQKQQMFGIYPNEKDSEISKHFHQFYTTALKVNKKHFEVSQTNNIQIIQGKLALENIKQLLTDRAKDFKQSKLEDPKTSTSTSDASSLLSNDSTSACSSNSGETKVLSLKISSQDRFKNTILADVDEFFFVDKNLSEGDSIHVFLQ</sequence>
<feature type="region of interest" description="Disordered" evidence="1">
    <location>
        <begin position="171"/>
        <end position="194"/>
    </location>
</feature>
<protein>
    <submittedName>
        <fullName evidence="2">Uncharacterized protein</fullName>
    </submittedName>
</protein>
<dbReference type="VEuPathDB" id="AmoebaDB:NAEGRDRAFT_58438"/>
<dbReference type="GeneID" id="8852862"/>
<gene>
    <name evidence="2" type="ORF">NAEGRDRAFT_58438</name>
</gene>
<proteinExistence type="predicted"/>
<feature type="compositionally biased region" description="Basic and acidic residues" evidence="1">
    <location>
        <begin position="630"/>
        <end position="640"/>
    </location>
</feature>
<feature type="compositionally biased region" description="Low complexity" evidence="1">
    <location>
        <begin position="178"/>
        <end position="194"/>
    </location>
</feature>
<accession>D2VJY8</accession>